<name>A0A7R8WI93_9CRUS</name>
<feature type="compositionally biased region" description="Polar residues" evidence="1">
    <location>
        <begin position="320"/>
        <end position="337"/>
    </location>
</feature>
<dbReference type="OrthoDB" id="4405280at2759"/>
<evidence type="ECO:0000256" key="1">
    <source>
        <dbReference type="SAM" id="MobiDB-lite"/>
    </source>
</evidence>
<dbReference type="EMBL" id="OB664365">
    <property type="protein sequence ID" value="CAD7232205.1"/>
    <property type="molecule type" value="Genomic_DNA"/>
</dbReference>
<proteinExistence type="predicted"/>
<feature type="region of interest" description="Disordered" evidence="1">
    <location>
        <begin position="186"/>
        <end position="210"/>
    </location>
</feature>
<sequence>MCEDASHPTATCEDASHPTATCEDASHPTATCEDASHPTATCEDASHPTATCEDASHPTATCEDASHPTATCEDSSHPTATCEDACLQRKCTNFCRLEGACGLNARCSMVDNERLPTRKTSEVIPKFFSASKDCEPTQTSQDGVCDLTEKSHQGLCLESAPRLRPVWTISARTLCANSETCGPNASLRTPRPVHLRGRVHSNPQPQRQPCEESDTLHLQCRVSTRCGGLFPGHLSPCAPSLFPRGCRPSQRTLCLGGVSQPTYLEDADCRNSQRRNLPSQDLRSDMDRRSDQKWQNAACVNPCDFPMRNECQLRFQRRTPTVSADTPSETPMLNGNVRSGGRGSELCSTEGLIRQRRDLRRNLRPVWGTSAGVLEDPCGREPVVYQCHATSPGATSASAQKEPSGTPSRRAVSDWPHWFLGFVPLLVRSTPLSPSSSSQAVSSPTVALRACFGASTRARELRALHQAFCSATPGSWARLQMSLSVASGWSTPATRSTPTARSVNPAVTDASGSLCPTARTCPTNRASTGSALPALMHTWYTQAQCKSHTDCEAAKACVDQECVNPCLQPHACGLNAQCRVEDHQAKCQCPLG</sequence>
<feature type="region of interest" description="Disordered" evidence="1">
    <location>
        <begin position="391"/>
        <end position="410"/>
    </location>
</feature>
<feature type="region of interest" description="Disordered" evidence="1">
    <location>
        <begin position="320"/>
        <end position="345"/>
    </location>
</feature>
<dbReference type="AlphaFoldDB" id="A0A7R8WI93"/>
<gene>
    <name evidence="2" type="ORF">CTOB1V02_LOCUS10045</name>
</gene>
<feature type="region of interest" description="Disordered" evidence="1">
    <location>
        <begin position="270"/>
        <end position="291"/>
    </location>
</feature>
<feature type="compositionally biased region" description="Polar residues" evidence="1">
    <location>
        <begin position="391"/>
        <end position="407"/>
    </location>
</feature>
<reference evidence="2" key="1">
    <citation type="submission" date="2020-11" db="EMBL/GenBank/DDBJ databases">
        <authorList>
            <person name="Tran Van P."/>
        </authorList>
    </citation>
    <scope>NUCLEOTIDE SEQUENCE</scope>
</reference>
<protein>
    <submittedName>
        <fullName evidence="2">Uncharacterized protein</fullName>
    </submittedName>
</protein>
<feature type="compositionally biased region" description="Basic and acidic residues" evidence="1">
    <location>
        <begin position="282"/>
        <end position="291"/>
    </location>
</feature>
<accession>A0A7R8WI93</accession>
<organism evidence="2">
    <name type="scientific">Cyprideis torosa</name>
    <dbReference type="NCBI Taxonomy" id="163714"/>
    <lineage>
        <taxon>Eukaryota</taxon>
        <taxon>Metazoa</taxon>
        <taxon>Ecdysozoa</taxon>
        <taxon>Arthropoda</taxon>
        <taxon>Crustacea</taxon>
        <taxon>Oligostraca</taxon>
        <taxon>Ostracoda</taxon>
        <taxon>Podocopa</taxon>
        <taxon>Podocopida</taxon>
        <taxon>Cytherocopina</taxon>
        <taxon>Cytheroidea</taxon>
        <taxon>Cytherideidae</taxon>
        <taxon>Cyprideis</taxon>
    </lineage>
</organism>
<evidence type="ECO:0000313" key="2">
    <source>
        <dbReference type="EMBL" id="CAD7232205.1"/>
    </source>
</evidence>